<dbReference type="RefSeq" id="WP_210595993.1">
    <property type="nucleotide sequence ID" value="NZ_JAGKSQ010000002.1"/>
</dbReference>
<dbReference type="EMBL" id="JAGKSQ010000002">
    <property type="protein sequence ID" value="MBP3950342.1"/>
    <property type="molecule type" value="Genomic_DNA"/>
</dbReference>
<dbReference type="Proteomes" id="UP000678228">
    <property type="component" value="Unassembled WGS sequence"/>
</dbReference>
<dbReference type="AlphaFoldDB" id="A0A940WTH3"/>
<keyword evidence="2" id="KW-1185">Reference proteome</keyword>
<reference evidence="1" key="1">
    <citation type="submission" date="2021-03" db="EMBL/GenBank/DDBJ databases">
        <title>Bacillus suaedae sp. nov., isolated from Suaeda aralocaspica.</title>
        <authorList>
            <person name="Lei R.F.R."/>
        </authorList>
    </citation>
    <scope>NUCLEOTIDE SEQUENCE</scope>
    <source>
        <strain evidence="1">YZJH907-2</strain>
    </source>
</reference>
<protein>
    <submittedName>
        <fullName evidence="1">Uncharacterized protein</fullName>
    </submittedName>
</protein>
<name>A0A940WTH3_9BACI</name>
<accession>A0A940WTH3</accession>
<proteinExistence type="predicted"/>
<comment type="caution">
    <text evidence="1">The sequence shown here is derived from an EMBL/GenBank/DDBJ whole genome shotgun (WGS) entry which is preliminary data.</text>
</comment>
<organism evidence="1 2">
    <name type="scientific">Halalkalibacter suaedae</name>
    <dbReference type="NCBI Taxonomy" id="2822140"/>
    <lineage>
        <taxon>Bacteria</taxon>
        <taxon>Bacillati</taxon>
        <taxon>Bacillota</taxon>
        <taxon>Bacilli</taxon>
        <taxon>Bacillales</taxon>
        <taxon>Bacillaceae</taxon>
        <taxon>Halalkalibacter</taxon>
    </lineage>
</organism>
<evidence type="ECO:0000313" key="1">
    <source>
        <dbReference type="EMBL" id="MBP3950342.1"/>
    </source>
</evidence>
<gene>
    <name evidence="1" type="ORF">J7W16_04295</name>
</gene>
<evidence type="ECO:0000313" key="2">
    <source>
        <dbReference type="Proteomes" id="UP000678228"/>
    </source>
</evidence>
<sequence length="84" mass="10326">MKYMDMALTKEENQAEKERYLIWMQYLTQIYSQRPQEKEPPQLKQARKDFVQAIKPMDKSKPKEKVYQWDFERLKKLQQQQKGG</sequence>